<gene>
    <name evidence="1" type="ORF">R3P38DRAFT_2757608</name>
</gene>
<reference evidence="1 2" key="1">
    <citation type="journal article" date="2024" name="J Genomics">
        <title>Draft genome sequencing and assembly of Favolaschia claudopus CIRM-BRFM 2984 isolated from oak limbs.</title>
        <authorList>
            <person name="Navarro D."/>
            <person name="Drula E."/>
            <person name="Chaduli D."/>
            <person name="Cazenave R."/>
            <person name="Ahrendt S."/>
            <person name="Wang J."/>
            <person name="Lipzen A."/>
            <person name="Daum C."/>
            <person name="Barry K."/>
            <person name="Grigoriev I.V."/>
            <person name="Favel A."/>
            <person name="Rosso M.N."/>
            <person name="Martin F."/>
        </authorList>
    </citation>
    <scope>NUCLEOTIDE SEQUENCE [LARGE SCALE GENOMIC DNA]</scope>
    <source>
        <strain evidence="1 2">CIRM-BRFM 2984</strain>
    </source>
</reference>
<keyword evidence="2" id="KW-1185">Reference proteome</keyword>
<comment type="caution">
    <text evidence="1">The sequence shown here is derived from an EMBL/GenBank/DDBJ whole genome shotgun (WGS) entry which is preliminary data.</text>
</comment>
<dbReference type="SUPFAM" id="SSF52047">
    <property type="entry name" value="RNI-like"/>
    <property type="match status" value="1"/>
</dbReference>
<sequence length="374" mass="43179">MRAIRVSHVCRHWRQLALRNPIFWTVQLPIRSKEGKPLSPDYIAMTKLCQERSAPRSIFLRLRNGYHEPPISDALADVLASAAPRWYELETFCPSLPRFFVPPSFAKSLELGDAIPMFPMPWEQLTKLSLGECAFKLWLKILTHCNSLVDLKIETMDPDEDDSSQNLPEGLVIVPQLRTFRLDLCGNQIESCFARLSFPQLETLEVGHTLGVIDRREWDNTASTVFSQFLLRSPLLEDLHLAVFDLLPHHLEEALSSTPSLIKLRLECCMYCVDNDFLHFLEYCPNHPPHIAPRLRTLQFGSVRSDFTQKRLEAMIRSRWWSAQALQALPTPPLVAAWESIHIWRGDDPEWNLSRPFENKMEAWRSEGLDIQVT</sequence>
<accession>A0AAW0EIG2</accession>
<dbReference type="Proteomes" id="UP001362999">
    <property type="component" value="Unassembled WGS sequence"/>
</dbReference>
<protein>
    <recommendedName>
        <fullName evidence="3">F-box domain-containing protein</fullName>
    </recommendedName>
</protein>
<dbReference type="EMBL" id="JAWWNJ010000001">
    <property type="protein sequence ID" value="KAK7065036.1"/>
    <property type="molecule type" value="Genomic_DNA"/>
</dbReference>
<evidence type="ECO:0000313" key="2">
    <source>
        <dbReference type="Proteomes" id="UP001362999"/>
    </source>
</evidence>
<dbReference type="AlphaFoldDB" id="A0AAW0EIG2"/>
<evidence type="ECO:0008006" key="3">
    <source>
        <dbReference type="Google" id="ProtNLM"/>
    </source>
</evidence>
<organism evidence="1 2">
    <name type="scientific">Favolaschia claudopus</name>
    <dbReference type="NCBI Taxonomy" id="2862362"/>
    <lineage>
        <taxon>Eukaryota</taxon>
        <taxon>Fungi</taxon>
        <taxon>Dikarya</taxon>
        <taxon>Basidiomycota</taxon>
        <taxon>Agaricomycotina</taxon>
        <taxon>Agaricomycetes</taxon>
        <taxon>Agaricomycetidae</taxon>
        <taxon>Agaricales</taxon>
        <taxon>Marasmiineae</taxon>
        <taxon>Mycenaceae</taxon>
        <taxon>Favolaschia</taxon>
    </lineage>
</organism>
<name>A0AAW0EIG2_9AGAR</name>
<proteinExistence type="predicted"/>
<evidence type="ECO:0000313" key="1">
    <source>
        <dbReference type="EMBL" id="KAK7065036.1"/>
    </source>
</evidence>
<dbReference type="Gene3D" id="3.80.10.10">
    <property type="entry name" value="Ribonuclease Inhibitor"/>
    <property type="match status" value="1"/>
</dbReference>
<dbReference type="InterPro" id="IPR032675">
    <property type="entry name" value="LRR_dom_sf"/>
</dbReference>